<keyword evidence="6 18" id="KW-1133">Transmembrane helix</keyword>
<accession>A0A0N4XCS3</accession>
<evidence type="ECO:0000256" key="10">
    <source>
        <dbReference type="ARBA" id="ARBA00023170"/>
    </source>
</evidence>
<dbReference type="FunFam" id="1.10.287.70:FF:000143">
    <property type="entry name" value="Probable glutamate receptor"/>
    <property type="match status" value="1"/>
</dbReference>
<evidence type="ECO:0000256" key="3">
    <source>
        <dbReference type="ARBA" id="ARBA00022475"/>
    </source>
</evidence>
<dbReference type="Pfam" id="PF01094">
    <property type="entry name" value="ANF_receptor"/>
    <property type="match status" value="1"/>
</dbReference>
<keyword evidence="9 18" id="KW-0472">Membrane</keyword>
<evidence type="ECO:0000313" key="22">
    <source>
        <dbReference type="Proteomes" id="UP000271162"/>
    </source>
</evidence>
<evidence type="ECO:0000256" key="15">
    <source>
        <dbReference type="ARBA" id="ARBA00034104"/>
    </source>
</evidence>
<feature type="site" description="Interaction with the cone snail toxin Con-ikot-ikot" evidence="17">
    <location>
        <position position="635"/>
    </location>
</feature>
<evidence type="ECO:0000256" key="13">
    <source>
        <dbReference type="ARBA" id="ARBA00023286"/>
    </source>
</evidence>
<feature type="domain" description="Ionotropic glutamate receptor C-terminal" evidence="19">
    <location>
        <begin position="386"/>
        <end position="742"/>
    </location>
</feature>
<dbReference type="SMART" id="SM00079">
    <property type="entry name" value="PBPe"/>
    <property type="match status" value="1"/>
</dbReference>
<keyword evidence="14" id="KW-0407">Ion channel</keyword>
<keyword evidence="10" id="KW-0675">Receptor</keyword>
<evidence type="ECO:0000256" key="5">
    <source>
        <dbReference type="ARBA" id="ARBA00022729"/>
    </source>
</evidence>
<dbReference type="PRINTS" id="PR00177">
    <property type="entry name" value="NMDARECEPTOR"/>
</dbReference>
<feature type="transmembrane region" description="Helical" evidence="18">
    <location>
        <begin position="578"/>
        <end position="601"/>
    </location>
</feature>
<keyword evidence="7" id="KW-0770">Synapse</keyword>
<dbReference type="InterPro" id="IPR001508">
    <property type="entry name" value="Iono_Glu_rcpt_met"/>
</dbReference>
<keyword evidence="13" id="KW-1071">Ligand-gated ion channel</keyword>
<dbReference type="InterPro" id="IPR015683">
    <property type="entry name" value="Ionotropic_Glu_rcpt"/>
</dbReference>
<keyword evidence="22" id="KW-1185">Reference proteome</keyword>
<organism evidence="23">
    <name type="scientific">Nippostrongylus brasiliensis</name>
    <name type="common">Rat hookworm</name>
    <dbReference type="NCBI Taxonomy" id="27835"/>
    <lineage>
        <taxon>Eukaryota</taxon>
        <taxon>Metazoa</taxon>
        <taxon>Ecdysozoa</taxon>
        <taxon>Nematoda</taxon>
        <taxon>Chromadorea</taxon>
        <taxon>Rhabditida</taxon>
        <taxon>Rhabditina</taxon>
        <taxon>Rhabditomorpha</taxon>
        <taxon>Strongyloidea</taxon>
        <taxon>Heligmosomidae</taxon>
        <taxon>Nippostrongylus</taxon>
    </lineage>
</organism>
<keyword evidence="11" id="KW-0325">Glycoprotein</keyword>
<dbReference type="STRING" id="27835.A0A0N4XCS3"/>
<dbReference type="AlphaFoldDB" id="A0A0N4XCS3"/>
<dbReference type="GO" id="GO:0045211">
    <property type="term" value="C:postsynaptic membrane"/>
    <property type="evidence" value="ECO:0007669"/>
    <property type="project" value="UniProtKB-SubCell"/>
</dbReference>
<dbReference type="WBParaSite" id="NBR_0000027201-mRNA-1">
    <property type="protein sequence ID" value="NBR_0000027201-mRNA-1"/>
    <property type="gene ID" value="NBR_0000027201"/>
</dbReference>
<dbReference type="FunFam" id="3.40.190.10:FF:000024">
    <property type="entry name" value="Glutamate receptor, ionotropic, delta 1"/>
    <property type="match status" value="1"/>
</dbReference>
<protein>
    <submittedName>
        <fullName evidence="23">Glutamate receptor ionotropic, kainate 2</fullName>
    </submittedName>
</protein>
<dbReference type="SUPFAM" id="SSF53850">
    <property type="entry name" value="Periplasmic binding protein-like II"/>
    <property type="match status" value="1"/>
</dbReference>
<dbReference type="SMART" id="SM00918">
    <property type="entry name" value="Lig_chan-Glu_bd"/>
    <property type="match status" value="1"/>
</dbReference>
<evidence type="ECO:0000256" key="12">
    <source>
        <dbReference type="ARBA" id="ARBA00023257"/>
    </source>
</evidence>
<dbReference type="InterPro" id="IPR028082">
    <property type="entry name" value="Peripla_BP_I"/>
</dbReference>
<feature type="binding site" evidence="16">
    <location>
        <position position="630"/>
    </location>
    <ligand>
        <name>L-glutamate</name>
        <dbReference type="ChEBI" id="CHEBI:29985"/>
    </ligand>
</feature>
<dbReference type="InterPro" id="IPR001320">
    <property type="entry name" value="Iontro_rcpt_C"/>
</dbReference>
<dbReference type="GO" id="GO:0015276">
    <property type="term" value="F:ligand-gated monoatomic ion channel activity"/>
    <property type="evidence" value="ECO:0007669"/>
    <property type="project" value="InterPro"/>
</dbReference>
<evidence type="ECO:0000256" key="6">
    <source>
        <dbReference type="ARBA" id="ARBA00022989"/>
    </source>
</evidence>
<evidence type="ECO:0000256" key="16">
    <source>
        <dbReference type="PIRSR" id="PIRSR601508-1"/>
    </source>
</evidence>
<feature type="transmembrane region" description="Helical" evidence="18">
    <location>
        <begin position="516"/>
        <end position="536"/>
    </location>
</feature>
<dbReference type="PANTHER" id="PTHR18966">
    <property type="entry name" value="IONOTROPIC GLUTAMATE RECEPTOR"/>
    <property type="match status" value="1"/>
</dbReference>
<keyword evidence="8" id="KW-0406">Ion transport</keyword>
<dbReference type="OMA" id="ISMLMRQ"/>
<proteinExistence type="inferred from homology"/>
<feature type="binding site" evidence="16">
    <location>
        <position position="468"/>
    </location>
    <ligand>
        <name>L-glutamate</name>
        <dbReference type="ChEBI" id="CHEBI:29985"/>
    </ligand>
</feature>
<feature type="binding site" evidence="16">
    <location>
        <position position="470"/>
    </location>
    <ligand>
        <name>L-glutamate</name>
        <dbReference type="ChEBI" id="CHEBI:29985"/>
    </ligand>
</feature>
<evidence type="ECO:0000256" key="1">
    <source>
        <dbReference type="ARBA" id="ARBA00008685"/>
    </source>
</evidence>
<dbReference type="GO" id="GO:0038023">
    <property type="term" value="F:signaling receptor activity"/>
    <property type="evidence" value="ECO:0007669"/>
    <property type="project" value="InterPro"/>
</dbReference>
<evidence type="ECO:0000313" key="21">
    <source>
        <dbReference type="EMBL" id="VDL62694.1"/>
    </source>
</evidence>
<feature type="binding site" evidence="16">
    <location>
        <position position="475"/>
    </location>
    <ligand>
        <name>L-glutamate</name>
        <dbReference type="ChEBI" id="CHEBI:29985"/>
    </ligand>
</feature>
<evidence type="ECO:0000256" key="11">
    <source>
        <dbReference type="ARBA" id="ARBA00023180"/>
    </source>
</evidence>
<dbReference type="Gene3D" id="3.40.50.2300">
    <property type="match status" value="2"/>
</dbReference>
<dbReference type="EMBL" id="UYSL01000095">
    <property type="protein sequence ID" value="VDL62694.1"/>
    <property type="molecule type" value="Genomic_DNA"/>
</dbReference>
<evidence type="ECO:0000256" key="4">
    <source>
        <dbReference type="ARBA" id="ARBA00022692"/>
    </source>
</evidence>
<sequence>MPYGQFIHCHFHFFRNILGIFLSEPHHQYVRGAVQFISDAINDRTITFHRDLCEVVQSGATVIIGPPRREYGRFIETLCRELSIAYIKYYWAPTKDIFESETNSTFNLFPTSQFSILIDNLLLHWRWDWVVYICSITATWQLNSIFARLPTTPSLVKVDDSTERGLMVAALTLRDICDWRFCWVKRNKVIIDMNPDNTLRFLDAALKLGMISIHNWFIISSLDNLDTHLEQYVHNAMRLSLITIWTGNIDPQLQDHIKIKELYSKWRKQYGASVVTPFKEFAYLFDAVVTSCHINPSSESRRTCERTDYVTNRDRITVEPDRGLTGLLSFNETGEREDNKLQIWELGMNGNAINTGTWSSDRTGSRQLLMKAASIPGTQERYQARVLRVSTIAERPYVIEKILPSGKIAYEGFCVDLLDRLAASLHISYEISIVKDNKYGEPAPNNASEWDGMIGEVLRGEADMAVGPITVTARRLEVVDFTDPFLQLGISMLMRQPSQKASSSLTSFLRPLTASVWTFSATTTLATAMLLTVIAVLSPRESPKEFSLLNSFWYLVCILLRAGSGYNCQSAAARFLSAVWWMFTLVLFAQYTANFAAVLTVDRRNMPFNSFEELGNQSEYKFGAILGGSTMQFFKYSRIETFRRLWETMQSQTPTAFVQKNEDGVQRVLREKYVFLMESATLDYEVTQNCNLTRVGNVVLGSNGYSIALSKGSKWREKLTRQILDLNEKGIIMMLKDTWWKRTQK</sequence>
<evidence type="ECO:0000259" key="19">
    <source>
        <dbReference type="SMART" id="SM00079"/>
    </source>
</evidence>
<evidence type="ECO:0000256" key="2">
    <source>
        <dbReference type="ARBA" id="ARBA00022448"/>
    </source>
</evidence>
<evidence type="ECO:0000313" key="23">
    <source>
        <dbReference type="WBParaSite" id="NBR_0000027201-mRNA-1"/>
    </source>
</evidence>
<feature type="transmembrane region" description="Helical" evidence="18">
    <location>
        <begin position="548"/>
        <end position="566"/>
    </location>
</feature>
<comment type="similarity">
    <text evidence="1">Belongs to the glutamate-gated ion channel (TC 1.A.10.1) family.</text>
</comment>
<dbReference type="Pfam" id="PF00060">
    <property type="entry name" value="Lig_chan"/>
    <property type="match status" value="1"/>
</dbReference>
<keyword evidence="12" id="KW-0628">Postsynaptic cell membrane</keyword>
<evidence type="ECO:0000256" key="14">
    <source>
        <dbReference type="ARBA" id="ARBA00023303"/>
    </source>
</evidence>
<keyword evidence="4 18" id="KW-0812">Transmembrane</keyword>
<feature type="binding site" evidence="16">
    <location>
        <position position="629"/>
    </location>
    <ligand>
        <name>L-glutamate</name>
        <dbReference type="ChEBI" id="CHEBI:29985"/>
    </ligand>
</feature>
<evidence type="ECO:0000256" key="17">
    <source>
        <dbReference type="PIRSR" id="PIRSR601508-2"/>
    </source>
</evidence>
<dbReference type="Pfam" id="PF10613">
    <property type="entry name" value="Lig_chan-Glu_bd"/>
    <property type="match status" value="1"/>
</dbReference>
<dbReference type="InterPro" id="IPR019594">
    <property type="entry name" value="Glu/Gly-bd"/>
</dbReference>
<reference evidence="21 22" key="2">
    <citation type="submission" date="2018-11" db="EMBL/GenBank/DDBJ databases">
        <authorList>
            <consortium name="Pathogen Informatics"/>
        </authorList>
    </citation>
    <scope>NUCLEOTIDE SEQUENCE [LARGE SCALE GENOMIC DNA]</scope>
</reference>
<gene>
    <name evidence="21" type="ORF">NBR_LOCUS273</name>
</gene>
<dbReference type="Gene3D" id="3.40.190.10">
    <property type="entry name" value="Periplasmic binding protein-like II"/>
    <property type="match status" value="2"/>
</dbReference>
<keyword evidence="5" id="KW-0732">Signal</keyword>
<keyword evidence="3" id="KW-1003">Cell membrane</keyword>
<comment type="subcellular location">
    <subcellularLocation>
        <location evidence="15">Postsynaptic cell membrane</location>
        <topology evidence="15">Multi-pass membrane protein</topology>
    </subcellularLocation>
</comment>
<evidence type="ECO:0000256" key="18">
    <source>
        <dbReference type="SAM" id="Phobius"/>
    </source>
</evidence>
<evidence type="ECO:0000256" key="9">
    <source>
        <dbReference type="ARBA" id="ARBA00023136"/>
    </source>
</evidence>
<dbReference type="InterPro" id="IPR001828">
    <property type="entry name" value="ANF_lig-bd_rcpt"/>
</dbReference>
<evidence type="ECO:0000256" key="8">
    <source>
        <dbReference type="ARBA" id="ARBA00023065"/>
    </source>
</evidence>
<feature type="binding site" evidence="16">
    <location>
        <position position="678"/>
    </location>
    <ligand>
        <name>L-glutamate</name>
        <dbReference type="ChEBI" id="CHEBI:29985"/>
    </ligand>
</feature>
<dbReference type="Proteomes" id="UP000271162">
    <property type="component" value="Unassembled WGS sequence"/>
</dbReference>
<reference evidence="23" key="1">
    <citation type="submission" date="2017-02" db="UniProtKB">
        <authorList>
            <consortium name="WormBaseParasite"/>
        </authorList>
    </citation>
    <scope>IDENTIFICATION</scope>
</reference>
<dbReference type="SUPFAM" id="SSF53822">
    <property type="entry name" value="Periplasmic binding protein-like I"/>
    <property type="match status" value="1"/>
</dbReference>
<evidence type="ECO:0000259" key="20">
    <source>
        <dbReference type="SMART" id="SM00918"/>
    </source>
</evidence>
<feature type="domain" description="Ionotropic glutamate receptor L-glutamate and glycine-binding" evidence="20">
    <location>
        <begin position="396"/>
        <end position="459"/>
    </location>
</feature>
<keyword evidence="2" id="KW-0813">Transport</keyword>
<name>A0A0N4XCS3_NIPBR</name>
<dbReference type="CDD" id="cd13714">
    <property type="entry name" value="PBP2_iGluR_Kainate"/>
    <property type="match status" value="1"/>
</dbReference>
<dbReference type="FunFam" id="3.40.190.10:FF:000060">
    <property type="entry name" value="Glutamate receptor ionotropic, kainate 1"/>
    <property type="match status" value="1"/>
</dbReference>
<evidence type="ECO:0000256" key="7">
    <source>
        <dbReference type="ARBA" id="ARBA00023018"/>
    </source>
</evidence>